<dbReference type="InterPro" id="IPR036610">
    <property type="entry name" value="PEBP-like_sf"/>
</dbReference>
<dbReference type="PANTHER" id="PTHR11362:SF82">
    <property type="entry name" value="PHOSPHATIDYLETHANOLAMINE-BINDING PROTEIN 4"/>
    <property type="match status" value="1"/>
</dbReference>
<dbReference type="EMBL" id="JBANRG010000007">
    <property type="protein sequence ID" value="KAK7464752.1"/>
    <property type="molecule type" value="Genomic_DNA"/>
</dbReference>
<evidence type="ECO:0000313" key="3">
    <source>
        <dbReference type="Proteomes" id="UP001498398"/>
    </source>
</evidence>
<keyword evidence="1" id="KW-0732">Signal</keyword>
<organism evidence="2 3">
    <name type="scientific">Marasmiellus scandens</name>
    <dbReference type="NCBI Taxonomy" id="2682957"/>
    <lineage>
        <taxon>Eukaryota</taxon>
        <taxon>Fungi</taxon>
        <taxon>Dikarya</taxon>
        <taxon>Basidiomycota</taxon>
        <taxon>Agaricomycotina</taxon>
        <taxon>Agaricomycetes</taxon>
        <taxon>Agaricomycetidae</taxon>
        <taxon>Agaricales</taxon>
        <taxon>Marasmiineae</taxon>
        <taxon>Omphalotaceae</taxon>
        <taxon>Marasmiellus</taxon>
    </lineage>
</organism>
<dbReference type="Pfam" id="PF01161">
    <property type="entry name" value="PBP"/>
    <property type="match status" value="1"/>
</dbReference>
<dbReference type="Proteomes" id="UP001498398">
    <property type="component" value="Unassembled WGS sequence"/>
</dbReference>
<evidence type="ECO:0008006" key="4">
    <source>
        <dbReference type="Google" id="ProtNLM"/>
    </source>
</evidence>
<dbReference type="CDD" id="cd00866">
    <property type="entry name" value="PEBP_euk"/>
    <property type="match status" value="1"/>
</dbReference>
<accession>A0ABR1JPI2</accession>
<reference evidence="2 3" key="1">
    <citation type="submission" date="2024-01" db="EMBL/GenBank/DDBJ databases">
        <title>A draft genome for the cacao thread blight pathogen Marasmiellus scandens.</title>
        <authorList>
            <person name="Baruah I.K."/>
            <person name="Leung J."/>
            <person name="Bukari Y."/>
            <person name="Amoako-Attah I."/>
            <person name="Meinhardt L.W."/>
            <person name="Bailey B.A."/>
            <person name="Cohen S.P."/>
        </authorList>
    </citation>
    <scope>NUCLEOTIDE SEQUENCE [LARGE SCALE GENOMIC DNA]</scope>
    <source>
        <strain evidence="2 3">GH-19</strain>
    </source>
</reference>
<comment type="caution">
    <text evidence="2">The sequence shown here is derived from an EMBL/GenBank/DDBJ whole genome shotgun (WGS) entry which is preliminary data.</text>
</comment>
<dbReference type="Gene3D" id="3.90.280.10">
    <property type="entry name" value="PEBP-like"/>
    <property type="match status" value="1"/>
</dbReference>
<feature type="signal peptide" evidence="1">
    <location>
        <begin position="1"/>
        <end position="18"/>
    </location>
</feature>
<dbReference type="PANTHER" id="PTHR11362">
    <property type="entry name" value="PHOSPHATIDYLETHANOLAMINE-BINDING PROTEIN"/>
    <property type="match status" value="1"/>
</dbReference>
<dbReference type="SUPFAM" id="SSF49777">
    <property type="entry name" value="PEBP-like"/>
    <property type="match status" value="1"/>
</dbReference>
<evidence type="ECO:0000256" key="1">
    <source>
        <dbReference type="SAM" id="SignalP"/>
    </source>
</evidence>
<sequence length="211" mass="21979">MRFFHLAFALPLLSCVHGQDLNLADVKTAFDNANIPADLGINFDPTVLLEVALPQDVGSVTLKAGVQLPRNATAGPPSFSILQPTADAAGPGPFVIATVDPDAPTPQDPTSAQIRHFLGSDFTQGVQDGGALTNSTPAISDFRQPTPPAGSDAHRYVFLLFRQPEGFDQQSLVNSSSPVDHFDIAAFADATGLGDPIGGTFMLVAPDATAA</sequence>
<protein>
    <recommendedName>
        <fullName evidence="4">PEBP-like protein</fullName>
    </recommendedName>
</protein>
<evidence type="ECO:0000313" key="2">
    <source>
        <dbReference type="EMBL" id="KAK7464752.1"/>
    </source>
</evidence>
<feature type="chain" id="PRO_5046184261" description="PEBP-like protein" evidence="1">
    <location>
        <begin position="19"/>
        <end position="211"/>
    </location>
</feature>
<keyword evidence="3" id="KW-1185">Reference proteome</keyword>
<dbReference type="InterPro" id="IPR008914">
    <property type="entry name" value="PEBP"/>
</dbReference>
<proteinExistence type="predicted"/>
<dbReference type="InterPro" id="IPR035810">
    <property type="entry name" value="PEBP_euk"/>
</dbReference>
<name>A0ABR1JPI2_9AGAR</name>
<gene>
    <name evidence="2" type="ORF">VKT23_005959</name>
</gene>